<dbReference type="EMBL" id="JAHFZB010000030">
    <property type="protein sequence ID" value="KAK6471949.1"/>
    <property type="molecule type" value="Genomic_DNA"/>
</dbReference>
<organism evidence="5 6">
    <name type="scientific">Huso huso</name>
    <name type="common">Beluga</name>
    <name type="synonym">Acipenser huso</name>
    <dbReference type="NCBI Taxonomy" id="61971"/>
    <lineage>
        <taxon>Eukaryota</taxon>
        <taxon>Metazoa</taxon>
        <taxon>Chordata</taxon>
        <taxon>Craniata</taxon>
        <taxon>Vertebrata</taxon>
        <taxon>Euteleostomi</taxon>
        <taxon>Actinopterygii</taxon>
        <taxon>Chondrostei</taxon>
        <taxon>Acipenseriformes</taxon>
        <taxon>Acipenseridae</taxon>
        <taxon>Huso</taxon>
    </lineage>
</organism>
<accession>A0ABR0YHS6</accession>
<comment type="caution">
    <text evidence="5">The sequence shown here is derived from an EMBL/GenBank/DDBJ whole genome shotgun (WGS) entry which is preliminary data.</text>
</comment>
<comment type="caution">
    <text evidence="3">Lacks conserved residue(s) required for the propagation of feature annotation.</text>
</comment>
<gene>
    <name evidence="5" type="ORF">HHUSO_G28944</name>
</gene>
<keyword evidence="6" id="KW-1185">Reference proteome</keyword>
<dbReference type="InterPro" id="IPR035983">
    <property type="entry name" value="Hect_E3_ubiquitin_ligase"/>
</dbReference>
<evidence type="ECO:0000313" key="6">
    <source>
        <dbReference type="Proteomes" id="UP001369086"/>
    </source>
</evidence>
<reference evidence="5 6" key="1">
    <citation type="submission" date="2021-05" db="EMBL/GenBank/DDBJ databases">
        <authorList>
            <person name="Zahm M."/>
            <person name="Klopp C."/>
            <person name="Cabau C."/>
            <person name="Kuhl H."/>
            <person name="Suciu R."/>
            <person name="Ciorpac M."/>
            <person name="Holostenco D."/>
            <person name="Gessner J."/>
            <person name="Wuertz S."/>
            <person name="Hohne C."/>
            <person name="Stock M."/>
            <person name="Gislard M."/>
            <person name="Lluch J."/>
            <person name="Milhes M."/>
            <person name="Lampietro C."/>
            <person name="Lopez Roques C."/>
            <person name="Donnadieu C."/>
            <person name="Du K."/>
            <person name="Schartl M."/>
            <person name="Guiguen Y."/>
        </authorList>
    </citation>
    <scope>NUCLEOTIDE SEQUENCE [LARGE SCALE GENOMIC DNA]</scope>
    <source>
        <strain evidence="5">Hh-F2</strain>
        <tissue evidence="5">Blood</tissue>
    </source>
</reference>
<evidence type="ECO:0000256" key="1">
    <source>
        <dbReference type="ARBA" id="ARBA00022679"/>
    </source>
</evidence>
<feature type="domain" description="HECT" evidence="4">
    <location>
        <begin position="301"/>
        <end position="335"/>
    </location>
</feature>
<evidence type="ECO:0000313" key="5">
    <source>
        <dbReference type="EMBL" id="KAK6471949.1"/>
    </source>
</evidence>
<keyword evidence="2 3" id="KW-0833">Ubl conjugation pathway</keyword>
<dbReference type="InterPro" id="IPR000569">
    <property type="entry name" value="HECT_dom"/>
</dbReference>
<dbReference type="Gene3D" id="3.90.1750.10">
    <property type="entry name" value="Hect, E3 ligase catalytic domains"/>
    <property type="match status" value="1"/>
</dbReference>
<evidence type="ECO:0000259" key="4">
    <source>
        <dbReference type="PROSITE" id="PS50237"/>
    </source>
</evidence>
<proteinExistence type="predicted"/>
<dbReference type="SUPFAM" id="SSF56204">
    <property type="entry name" value="Hect, E3 ligase catalytic domain"/>
    <property type="match status" value="1"/>
</dbReference>
<evidence type="ECO:0000256" key="2">
    <source>
        <dbReference type="ARBA" id="ARBA00022786"/>
    </source>
</evidence>
<dbReference type="PROSITE" id="PS50237">
    <property type="entry name" value="HECT"/>
    <property type="match status" value="1"/>
</dbReference>
<evidence type="ECO:0000256" key="3">
    <source>
        <dbReference type="PROSITE-ProRule" id="PRU00104"/>
    </source>
</evidence>
<sequence>MSSHSNSNVARGIAKEIINNPEILQRLESALNGKNNRMPTTRQETSTIDEEVRQLFQGRNVVADRPAQNNSPAFNMQRNFIRAGAVPGILNRRARFEIMVTLHNKLIKPSLERDQKMNGLLLNKIFKDKTVYLRPSLQLLVVPDIEIKNRGTLSNNDDDDIEIDLTDSSPPMNSLNVTVLQVIEDAPSELIDAPYSTAGSDGPLIITEEENATVSRVLDCPSEWQYAALFVDEELSESFEDPIPRSTGSETSHHERDIGDILCELASQIDTENVSLFNISRNHLWEGAKRGFKKKTFLPCKRLSVKFMDDIGVSEGAVDLGGPRREFLTMLMESLHQGSLFVGPDHAKFLNYISGLMVSDDYFYAGMTIATSLVHGGPGPQFLSPVLFEALSSTPESTFVAVQDIPDMDIRNYLEKKLHIGTFLEEHGQHLRGTLILLGPARPSPAMCTWPPTWLCSAVLPCSAPLCSAMPCVWPCF</sequence>
<name>A0ABR0YHS6_HUSHU</name>
<protein>
    <submittedName>
        <fullName evidence="5">G2/M phase-specific E3 ubiquitin-protein ligase-like isoform X2</fullName>
    </submittedName>
</protein>
<dbReference type="Proteomes" id="UP001369086">
    <property type="component" value="Unassembled WGS sequence"/>
</dbReference>
<keyword evidence="1" id="KW-0808">Transferase</keyword>